<sequence>MAFITRELELLSDGSAANPAFRFNASATTGLFSATPGELSLAATGVDVFTAKTGSEGVVLNVGAAKVPDGTSALPTYSFSSDPNTGMYSAGADNTGFASGGAQIINIAPEGMTVVSGIMDTPDGTAGAPSFTFTADLTSGMYKSGDGEMAFALSGVDALQLIGGGEALFPANAILNSEGGNLTLQANGGVGVLLEGNPVAALGIATKQYVDAVATGLQVKDAARVATTGTLAATRSGNVITASGNGAISIDGVSLSSADRVLVKNGLVAGDTEVAQVSDLTCVAKASYSDNASVTADYFDIFTALNADKYRVYFDFSGLDGNIPPADGLTLVRVDISLDTTATTVGVTLDGVLTALTGLGASNAAGVVTVTNSALGDAEDVDGATALSEAEMAFAVPTQGVSDGASNGIYVVTTVGDAGTAYVLTRSADADTTALVTAGMFLFIEEGTDNKDIGYVQTTDNPINVNFTNQNFAQFSSQGGSVSGPVASTVNAFARWDNATGTLLKDTSNVTMGDSGIISFVEGTTATKGIVFPTALANAFFLQDSGGDNYATFNSTNLSIELEQGRLDFPDSLKDNEIFMPLNDAPALSIKTSSDTYIDFNTNTATKQVGLVQDTKFSAGTVYNVTTIAANITLSNVHFFVRGDTSGGSVTLTLPAVANNAGRQYKIVKVSASNTLSIDPNASETIDGSSATVDLAGINDHITLISDGVTGWFTM</sequence>
<protein>
    <submittedName>
        <fullName evidence="1">Uncharacterized protein</fullName>
    </submittedName>
</protein>
<name>A0A481ZCA0_9VIRU</name>
<gene>
    <name evidence="1" type="ORF">LCPAC401_03880</name>
</gene>
<reference evidence="1" key="1">
    <citation type="journal article" date="2019" name="MBio">
        <title>Virus Genomes from Deep Sea Sediments Expand the Ocean Megavirome and Support Independent Origins of Viral Gigantism.</title>
        <authorList>
            <person name="Backstrom D."/>
            <person name="Yutin N."/>
            <person name="Jorgensen S.L."/>
            <person name="Dharamshi J."/>
            <person name="Homa F."/>
            <person name="Zaremba-Niedwiedzka K."/>
            <person name="Spang A."/>
            <person name="Wolf Y.I."/>
            <person name="Koonin E.V."/>
            <person name="Ettema T.J."/>
        </authorList>
    </citation>
    <scope>NUCLEOTIDE SEQUENCE</scope>
</reference>
<organism evidence="1">
    <name type="scientific">Pithovirus LCPAC401</name>
    <dbReference type="NCBI Taxonomy" id="2506595"/>
    <lineage>
        <taxon>Viruses</taxon>
        <taxon>Pithoviruses</taxon>
    </lineage>
</organism>
<proteinExistence type="predicted"/>
<evidence type="ECO:0000313" key="1">
    <source>
        <dbReference type="EMBL" id="QBK92750.1"/>
    </source>
</evidence>
<accession>A0A481ZCA0</accession>
<dbReference type="EMBL" id="MK500581">
    <property type="protein sequence ID" value="QBK92750.1"/>
    <property type="molecule type" value="Genomic_DNA"/>
</dbReference>